<dbReference type="Proteomes" id="UP000034588">
    <property type="component" value="Unassembled WGS sequence"/>
</dbReference>
<reference evidence="1 2" key="1">
    <citation type="journal article" date="2015" name="Nature">
        <title>rRNA introns, odd ribosomes, and small enigmatic genomes across a large radiation of phyla.</title>
        <authorList>
            <person name="Brown C.T."/>
            <person name="Hug L.A."/>
            <person name="Thomas B.C."/>
            <person name="Sharon I."/>
            <person name="Castelle C.J."/>
            <person name="Singh A."/>
            <person name="Wilkins M.J."/>
            <person name="Williams K.H."/>
            <person name="Banfield J.F."/>
        </authorList>
    </citation>
    <scope>NUCLEOTIDE SEQUENCE [LARGE SCALE GENOMIC DNA]</scope>
</reference>
<sequence>MCNEKTKKEVASLLRKGHLSGHDGVPHLRLKEFGLGHRHQVLRQDGQVGDLAGFYRSFFVFLEGGVRSLDGIRAQRLQTGHRLFRMGPRKGAAVEGLARHGGVEVRDGIGRLHGNVGAVGHVGPRTQQVLPHVGVLCDPFFAQPVDGPGNVGAEVDALHDGDDAELGEPPLVGGVDVLGMLDAEPGVGRRYGVGRKGRLVLVEDLAVGPIADGVCTDLEPRGQRLAAVLTDEFGGHHDLAGVLGVVLVGVKEPRAPGTQGSVGKQLYRADGQKAAARADERPAAEPLLKQVEILAVLPGNQEGIEA</sequence>
<organism evidence="1 2">
    <name type="scientific">Candidatus Gottesmanbacteria bacterium GW2011_GWB1_49_7</name>
    <dbReference type="NCBI Taxonomy" id="1618448"/>
    <lineage>
        <taxon>Bacteria</taxon>
        <taxon>Candidatus Gottesmaniibacteriota</taxon>
    </lineage>
</organism>
<dbReference type="EMBL" id="LCQD01000034">
    <property type="protein sequence ID" value="KKW10571.1"/>
    <property type="molecule type" value="Genomic_DNA"/>
</dbReference>
<accession>A0A0G1VVS9</accession>
<protein>
    <submittedName>
        <fullName evidence="1">Uncharacterized protein</fullName>
    </submittedName>
</protein>
<gene>
    <name evidence="1" type="ORF">UY48_C0034G0001</name>
</gene>
<evidence type="ECO:0000313" key="1">
    <source>
        <dbReference type="EMBL" id="KKW10571.1"/>
    </source>
</evidence>
<name>A0A0G1VVS9_9BACT</name>
<proteinExistence type="predicted"/>
<evidence type="ECO:0000313" key="2">
    <source>
        <dbReference type="Proteomes" id="UP000034588"/>
    </source>
</evidence>
<dbReference type="AlphaFoldDB" id="A0A0G1VVS9"/>
<comment type="caution">
    <text evidence="1">The sequence shown here is derived from an EMBL/GenBank/DDBJ whole genome shotgun (WGS) entry which is preliminary data.</text>
</comment>
<feature type="non-terminal residue" evidence="1">
    <location>
        <position position="306"/>
    </location>
</feature>